<evidence type="ECO:0000256" key="4">
    <source>
        <dbReference type="SAM" id="MobiDB-lite"/>
    </source>
</evidence>
<evidence type="ECO:0000313" key="6">
    <source>
        <dbReference type="EMBL" id="CUG89528.1"/>
    </source>
</evidence>
<protein>
    <recommendedName>
        <fullName evidence="5">RanBP2-type domain-containing protein</fullName>
    </recommendedName>
</protein>
<dbReference type="GO" id="GO:0008270">
    <property type="term" value="F:zinc ion binding"/>
    <property type="evidence" value="ECO:0007669"/>
    <property type="project" value="UniProtKB-KW"/>
</dbReference>
<evidence type="ECO:0000259" key="5">
    <source>
        <dbReference type="PROSITE" id="PS01358"/>
    </source>
</evidence>
<feature type="compositionally biased region" description="Basic and acidic residues" evidence="4">
    <location>
        <begin position="10"/>
        <end position="25"/>
    </location>
</feature>
<feature type="domain" description="RanBP2-type" evidence="5">
    <location>
        <begin position="133"/>
        <end position="152"/>
    </location>
</feature>
<reference evidence="7" key="1">
    <citation type="submission" date="2015-09" db="EMBL/GenBank/DDBJ databases">
        <authorList>
            <consortium name="Pathogen Informatics"/>
        </authorList>
    </citation>
    <scope>NUCLEOTIDE SEQUENCE [LARGE SCALE GENOMIC DNA]</scope>
    <source>
        <strain evidence="7">Lake Konstanz</strain>
    </source>
</reference>
<dbReference type="PROSITE" id="PS01358">
    <property type="entry name" value="ZF_RANBP2_1"/>
    <property type="match status" value="1"/>
</dbReference>
<evidence type="ECO:0000256" key="1">
    <source>
        <dbReference type="ARBA" id="ARBA00022723"/>
    </source>
</evidence>
<keyword evidence="3" id="KW-0862">Zinc</keyword>
<feature type="region of interest" description="Disordered" evidence="4">
    <location>
        <begin position="435"/>
        <end position="457"/>
    </location>
</feature>
<sequence>MSAFDEADFGWEKNNRDDRRGDPNRKRLRSRSRSGDRSRRNRSRERERSRETDRTRDRDRRGPRGRDDYERSREHHDERSSTNASLSAPTSPVAVGSAFLFEPPKPILPPRVAPGQMIRSFPFDASTAPLRDWWCGLCSNPNPSTRWDCVRCGTLHLDDFTQRSVRPSTELMSDFVSIAMVHSIVSYVATYGSQGESCSGQDSCNLQDAAKRYCGGDYSPDEERYLLLAIVQSSLKQRAECNALLMYDCIVDDAVLGDDRSEQQTVNEGYVVCLRFYTVPQAKQCLLALQSAIPLLGLTPENGTRFATHGRLRIGFSTRKSIPKPPSQSTSSRDASAPILDIHSEKPASEAPAAWEPPKLESDDELRAYLTKLFDQWDSLIPGQRQFYEANIGRVTQAQALTSQSKDVAVAAAPTAVAVADVSSIKKKLEEKRLALQRQREQQEASTTPATSEQSPSLTALKELPAAPAPVAGTMSVLEKLALKRAQLQQKQNDSSDASPAQNAQKQSADSDKTAASAGTVLSLLTMLPMPPNFPTKTDYTKQMKFINPKVVLHLRGIPMDVSSRVLNAKFL</sequence>
<evidence type="ECO:0000313" key="7">
    <source>
        <dbReference type="Proteomes" id="UP000051952"/>
    </source>
</evidence>
<feature type="region of interest" description="Disordered" evidence="4">
    <location>
        <begin position="317"/>
        <end position="336"/>
    </location>
</feature>
<keyword evidence="7" id="KW-1185">Reference proteome</keyword>
<feature type="compositionally biased region" description="Polar residues" evidence="4">
    <location>
        <begin position="446"/>
        <end position="457"/>
    </location>
</feature>
<dbReference type="Proteomes" id="UP000051952">
    <property type="component" value="Unassembled WGS sequence"/>
</dbReference>
<dbReference type="OMA" id="RFLWPHT"/>
<evidence type="ECO:0000256" key="3">
    <source>
        <dbReference type="ARBA" id="ARBA00022833"/>
    </source>
</evidence>
<accession>A0A0S4JDI4</accession>
<evidence type="ECO:0000256" key="2">
    <source>
        <dbReference type="ARBA" id="ARBA00022771"/>
    </source>
</evidence>
<name>A0A0S4JDI4_BODSA</name>
<feature type="region of interest" description="Disordered" evidence="4">
    <location>
        <begin position="1"/>
        <end position="90"/>
    </location>
</feature>
<feature type="region of interest" description="Disordered" evidence="4">
    <location>
        <begin position="486"/>
        <end position="515"/>
    </location>
</feature>
<dbReference type="InterPro" id="IPR001876">
    <property type="entry name" value="Znf_RanBP2"/>
</dbReference>
<dbReference type="AlphaFoldDB" id="A0A0S4JDI4"/>
<feature type="compositionally biased region" description="Polar residues" evidence="4">
    <location>
        <begin position="81"/>
        <end position="90"/>
    </location>
</feature>
<organism evidence="6 7">
    <name type="scientific">Bodo saltans</name>
    <name type="common">Flagellated protozoan</name>
    <dbReference type="NCBI Taxonomy" id="75058"/>
    <lineage>
        <taxon>Eukaryota</taxon>
        <taxon>Discoba</taxon>
        <taxon>Euglenozoa</taxon>
        <taxon>Kinetoplastea</taxon>
        <taxon>Metakinetoplastina</taxon>
        <taxon>Eubodonida</taxon>
        <taxon>Bodonidae</taxon>
        <taxon>Bodo</taxon>
    </lineage>
</organism>
<dbReference type="VEuPathDB" id="TriTrypDB:BSAL_21900"/>
<feature type="compositionally biased region" description="Basic and acidic residues" evidence="4">
    <location>
        <begin position="33"/>
        <end position="80"/>
    </location>
</feature>
<feature type="compositionally biased region" description="Polar residues" evidence="4">
    <location>
        <begin position="493"/>
        <end position="508"/>
    </location>
</feature>
<proteinExistence type="predicted"/>
<keyword evidence="1" id="KW-0479">Metal-binding</keyword>
<keyword evidence="2" id="KW-0863">Zinc-finger</keyword>
<gene>
    <name evidence="6" type="ORF">BSAL_21900</name>
</gene>
<dbReference type="EMBL" id="CYKH01001748">
    <property type="protein sequence ID" value="CUG89528.1"/>
    <property type="molecule type" value="Genomic_DNA"/>
</dbReference>